<gene>
    <name evidence="1" type="ORF">EJ03DRAFT_356179</name>
</gene>
<organism evidence="1 2">
    <name type="scientific">Teratosphaeria nubilosa</name>
    <dbReference type="NCBI Taxonomy" id="161662"/>
    <lineage>
        <taxon>Eukaryota</taxon>
        <taxon>Fungi</taxon>
        <taxon>Dikarya</taxon>
        <taxon>Ascomycota</taxon>
        <taxon>Pezizomycotina</taxon>
        <taxon>Dothideomycetes</taxon>
        <taxon>Dothideomycetidae</taxon>
        <taxon>Mycosphaerellales</taxon>
        <taxon>Teratosphaeriaceae</taxon>
        <taxon>Teratosphaeria</taxon>
    </lineage>
</organism>
<evidence type="ECO:0000313" key="1">
    <source>
        <dbReference type="EMBL" id="KAF2763991.1"/>
    </source>
</evidence>
<accession>A0A6G1KTN3</accession>
<dbReference type="EMBL" id="ML995947">
    <property type="protein sequence ID" value="KAF2763991.1"/>
    <property type="molecule type" value="Genomic_DNA"/>
</dbReference>
<dbReference type="AlphaFoldDB" id="A0A6G1KTN3"/>
<dbReference type="Proteomes" id="UP000799436">
    <property type="component" value="Unassembled WGS sequence"/>
</dbReference>
<proteinExistence type="predicted"/>
<protein>
    <submittedName>
        <fullName evidence="1">Uncharacterized protein</fullName>
    </submittedName>
</protein>
<reference evidence="1" key="1">
    <citation type="journal article" date="2020" name="Stud. Mycol.">
        <title>101 Dothideomycetes genomes: a test case for predicting lifestyles and emergence of pathogens.</title>
        <authorList>
            <person name="Haridas S."/>
            <person name="Albert R."/>
            <person name="Binder M."/>
            <person name="Bloem J."/>
            <person name="Labutti K."/>
            <person name="Salamov A."/>
            <person name="Andreopoulos B."/>
            <person name="Baker S."/>
            <person name="Barry K."/>
            <person name="Bills G."/>
            <person name="Bluhm B."/>
            <person name="Cannon C."/>
            <person name="Castanera R."/>
            <person name="Culley D."/>
            <person name="Daum C."/>
            <person name="Ezra D."/>
            <person name="Gonzalez J."/>
            <person name="Henrissat B."/>
            <person name="Kuo A."/>
            <person name="Liang C."/>
            <person name="Lipzen A."/>
            <person name="Lutzoni F."/>
            <person name="Magnuson J."/>
            <person name="Mondo S."/>
            <person name="Nolan M."/>
            <person name="Ohm R."/>
            <person name="Pangilinan J."/>
            <person name="Park H.-J."/>
            <person name="Ramirez L."/>
            <person name="Alfaro M."/>
            <person name="Sun H."/>
            <person name="Tritt A."/>
            <person name="Yoshinaga Y."/>
            <person name="Zwiers L.-H."/>
            <person name="Turgeon B."/>
            <person name="Goodwin S."/>
            <person name="Spatafora J."/>
            <person name="Crous P."/>
            <person name="Grigoriev I."/>
        </authorList>
    </citation>
    <scope>NUCLEOTIDE SEQUENCE</scope>
    <source>
        <strain evidence="1">CBS 116005</strain>
    </source>
</reference>
<keyword evidence="2" id="KW-1185">Reference proteome</keyword>
<name>A0A6G1KTN3_9PEZI</name>
<sequence>MDYLARVHQEFDNVGIVVAHADAVQWVHDAIQLQCTIATNGPRSRLRSQYNSWAEADLRIQSLPDEWAWDGILERALLLRHAFEFHLEHREAFSAHVRAEISEISQRTERNAGLEAFPADISTANHAESAVQADAFMEEAHFQWLTHPAVQFLAVERRNPWIDTGRYIKLHVNIHTFLVDDFFGWASRIRRGEQISLQSLHEFQRFARDMEQTINQIEARHGGAFLRQVPLLAEAVEYVRTHTVPRMEADCPITYERREFWWTKKRGSKTGAAQIMRTPTGWRAGIFRTAWFG</sequence>
<evidence type="ECO:0000313" key="2">
    <source>
        <dbReference type="Proteomes" id="UP000799436"/>
    </source>
</evidence>